<accession>A0A1D2JGM5</accession>
<dbReference type="OMA" id="DFNRHEH"/>
<feature type="compositionally biased region" description="Basic and acidic residues" evidence="2">
    <location>
        <begin position="273"/>
        <end position="283"/>
    </location>
</feature>
<gene>
    <name evidence="3" type="ORF">ACO22_03168</name>
</gene>
<evidence type="ECO:0000313" key="3">
    <source>
        <dbReference type="EMBL" id="ODH34123.1"/>
    </source>
</evidence>
<protein>
    <submittedName>
        <fullName evidence="3">Uncharacterized protein</fullName>
    </submittedName>
</protein>
<dbReference type="GO" id="GO:0004331">
    <property type="term" value="F:fructose-2,6-bisphosphate 2-phosphatase activity"/>
    <property type="evidence" value="ECO:0007669"/>
    <property type="project" value="TreeGrafter"/>
</dbReference>
<dbReference type="Gene3D" id="3.40.50.1240">
    <property type="entry name" value="Phosphoglycerate mutase-like"/>
    <property type="match status" value="1"/>
</dbReference>
<dbReference type="VEuPathDB" id="FungiDB:PABG_05096"/>
<name>A0A1D2JGM5_PARBR</name>
<dbReference type="InterPro" id="IPR029033">
    <property type="entry name" value="His_PPase_superfam"/>
</dbReference>
<dbReference type="Proteomes" id="UP000242814">
    <property type="component" value="Unassembled WGS sequence"/>
</dbReference>
<dbReference type="VEuPathDB" id="FungiDB:PADG_07198"/>
<dbReference type="OrthoDB" id="354304at2759"/>
<dbReference type="EMBL" id="LZYO01000105">
    <property type="protein sequence ID" value="ODH34123.1"/>
    <property type="molecule type" value="Genomic_DNA"/>
</dbReference>
<reference evidence="3 4" key="1">
    <citation type="submission" date="2016-06" db="EMBL/GenBank/DDBJ databases">
        <authorList>
            <person name="Kjaerup R.B."/>
            <person name="Dalgaard T.S."/>
            <person name="Juul-Madsen H.R."/>
        </authorList>
    </citation>
    <scope>NUCLEOTIDE SEQUENCE [LARGE SCALE GENOMIC DNA]</scope>
    <source>
        <strain evidence="3 4">Pb300</strain>
    </source>
</reference>
<dbReference type="PANTHER" id="PTHR46517">
    <property type="entry name" value="FRUCTOSE-2,6-BISPHOSPHATASE TIGAR"/>
    <property type="match status" value="1"/>
</dbReference>
<proteinExistence type="predicted"/>
<dbReference type="GO" id="GO:0045820">
    <property type="term" value="P:negative regulation of glycolytic process"/>
    <property type="evidence" value="ECO:0007669"/>
    <property type="project" value="TreeGrafter"/>
</dbReference>
<dbReference type="InterPro" id="IPR013078">
    <property type="entry name" value="His_Pase_superF_clade-1"/>
</dbReference>
<evidence type="ECO:0000313" key="4">
    <source>
        <dbReference type="Proteomes" id="UP000242814"/>
    </source>
</evidence>
<dbReference type="PANTHER" id="PTHR46517:SF1">
    <property type="entry name" value="FRUCTOSE-2,6-BISPHOSPHATASE TIGAR"/>
    <property type="match status" value="1"/>
</dbReference>
<dbReference type="SUPFAM" id="SSF53254">
    <property type="entry name" value="Phosphoglycerate mutase-like"/>
    <property type="match status" value="1"/>
</dbReference>
<dbReference type="Pfam" id="PF00300">
    <property type="entry name" value="His_Phos_1"/>
    <property type="match status" value="1"/>
</dbReference>
<keyword evidence="1" id="KW-0378">Hydrolase</keyword>
<comment type="caution">
    <text evidence="3">The sequence shown here is derived from an EMBL/GenBank/DDBJ whole genome shotgun (WGS) entry which is preliminary data.</text>
</comment>
<sequence length="291" mass="31546">MRLFLIRHAESEHNVAQVYAGTTDSALTNHGMVQIQRLALHFKEQGIEFTTVFSSDLLRARITAEGICSLVGGEQQSRVGTQTSPVILPLLREKDFGCLEGKSWLATRGGDGKSGAETMAGDPESQASIASRVDMFLTNHLLPVVSDMGHTAQSVAVVSHGVLLSALWEALSRLFLSTHVILGPNVEVGRRISSWSNTGYLELAVGRLVEDKSSKPAPAMVDGQGNRKDASNKTQVVDNAPTPVLSGYAMTVLTINGKQHLHNLRRTPGVGRSKHDASQKRIDSFFQRPKN</sequence>
<feature type="region of interest" description="Disordered" evidence="2">
    <location>
        <begin position="212"/>
        <end position="232"/>
    </location>
</feature>
<organism evidence="3 4">
    <name type="scientific">Paracoccidioides brasiliensis</name>
    <dbReference type="NCBI Taxonomy" id="121759"/>
    <lineage>
        <taxon>Eukaryota</taxon>
        <taxon>Fungi</taxon>
        <taxon>Dikarya</taxon>
        <taxon>Ascomycota</taxon>
        <taxon>Pezizomycotina</taxon>
        <taxon>Eurotiomycetes</taxon>
        <taxon>Eurotiomycetidae</taxon>
        <taxon>Onygenales</taxon>
        <taxon>Ajellomycetaceae</taxon>
        <taxon>Paracoccidioides</taxon>
    </lineage>
</organism>
<dbReference type="AlphaFoldDB" id="A0A1D2JGM5"/>
<dbReference type="CDD" id="cd07067">
    <property type="entry name" value="HP_PGM_like"/>
    <property type="match status" value="1"/>
</dbReference>
<dbReference type="GO" id="GO:0005829">
    <property type="term" value="C:cytosol"/>
    <property type="evidence" value="ECO:0007669"/>
    <property type="project" value="TreeGrafter"/>
</dbReference>
<evidence type="ECO:0000256" key="2">
    <source>
        <dbReference type="SAM" id="MobiDB-lite"/>
    </source>
</evidence>
<dbReference type="InterPro" id="IPR051695">
    <property type="entry name" value="Phosphoglycerate_Mutase"/>
</dbReference>
<feature type="region of interest" description="Disordered" evidence="2">
    <location>
        <begin position="264"/>
        <end position="291"/>
    </location>
</feature>
<dbReference type="SMART" id="SM00855">
    <property type="entry name" value="PGAM"/>
    <property type="match status" value="1"/>
</dbReference>
<dbReference type="GO" id="GO:0043456">
    <property type="term" value="P:regulation of pentose-phosphate shunt"/>
    <property type="evidence" value="ECO:0007669"/>
    <property type="project" value="TreeGrafter"/>
</dbReference>
<evidence type="ECO:0000256" key="1">
    <source>
        <dbReference type="ARBA" id="ARBA00022801"/>
    </source>
</evidence>